<keyword evidence="1" id="KW-0472">Membrane</keyword>
<sequence length="68" mass="7864">MPPTASTASDKSPLRFHCLKLERPSRFTEAIYSPRLLYLRLLHFFYRSLLLSLIPALALRFATGRVSR</sequence>
<feature type="transmembrane region" description="Helical" evidence="1">
    <location>
        <begin position="44"/>
        <end position="62"/>
    </location>
</feature>
<evidence type="ECO:0000313" key="4">
    <source>
        <dbReference type="WBParaSite" id="HNAJ_0000661801-mRNA-1"/>
    </source>
</evidence>
<keyword evidence="1" id="KW-1133">Transmembrane helix</keyword>
<evidence type="ECO:0000313" key="2">
    <source>
        <dbReference type="EMBL" id="VDO02474.1"/>
    </source>
</evidence>
<accession>A0A0R3THS7</accession>
<reference evidence="2 3" key="2">
    <citation type="submission" date="2018-11" db="EMBL/GenBank/DDBJ databases">
        <authorList>
            <consortium name="Pathogen Informatics"/>
        </authorList>
    </citation>
    <scope>NUCLEOTIDE SEQUENCE [LARGE SCALE GENOMIC DNA]</scope>
</reference>
<gene>
    <name evidence="2" type="ORF">HNAJ_LOCUS6614</name>
</gene>
<dbReference type="AlphaFoldDB" id="A0A0R3THS7"/>
<proteinExistence type="predicted"/>
<evidence type="ECO:0000256" key="1">
    <source>
        <dbReference type="SAM" id="Phobius"/>
    </source>
</evidence>
<keyword evidence="1" id="KW-0812">Transmembrane</keyword>
<dbReference type="WBParaSite" id="HNAJ_0000661801-mRNA-1">
    <property type="protein sequence ID" value="HNAJ_0000661801-mRNA-1"/>
    <property type="gene ID" value="HNAJ_0000661801"/>
</dbReference>
<keyword evidence="3" id="KW-1185">Reference proteome</keyword>
<protein>
    <submittedName>
        <fullName evidence="2 4">Uncharacterized protein</fullName>
    </submittedName>
</protein>
<dbReference type="EMBL" id="UZAE01007618">
    <property type="protein sequence ID" value="VDO02474.1"/>
    <property type="molecule type" value="Genomic_DNA"/>
</dbReference>
<organism evidence="4">
    <name type="scientific">Rodentolepis nana</name>
    <name type="common">Dwarf tapeworm</name>
    <name type="synonym">Hymenolepis nana</name>
    <dbReference type="NCBI Taxonomy" id="102285"/>
    <lineage>
        <taxon>Eukaryota</taxon>
        <taxon>Metazoa</taxon>
        <taxon>Spiralia</taxon>
        <taxon>Lophotrochozoa</taxon>
        <taxon>Platyhelminthes</taxon>
        <taxon>Cestoda</taxon>
        <taxon>Eucestoda</taxon>
        <taxon>Cyclophyllidea</taxon>
        <taxon>Hymenolepididae</taxon>
        <taxon>Rodentolepis</taxon>
    </lineage>
</organism>
<name>A0A0R3THS7_RODNA</name>
<evidence type="ECO:0000313" key="3">
    <source>
        <dbReference type="Proteomes" id="UP000278807"/>
    </source>
</evidence>
<dbReference type="Proteomes" id="UP000278807">
    <property type="component" value="Unassembled WGS sequence"/>
</dbReference>
<reference evidence="4" key="1">
    <citation type="submission" date="2017-02" db="UniProtKB">
        <authorList>
            <consortium name="WormBaseParasite"/>
        </authorList>
    </citation>
    <scope>IDENTIFICATION</scope>
</reference>